<keyword evidence="5" id="KW-0325">Glycoprotein</keyword>
<reference evidence="8 9" key="1">
    <citation type="submission" date="2020-11" db="EMBL/GenBank/DDBJ databases">
        <authorList>
            <person name="Wallbank WR R."/>
            <person name="Pardo Diaz C."/>
            <person name="Kozak K."/>
            <person name="Martin S."/>
            <person name="Jiggins C."/>
            <person name="Moest M."/>
            <person name="Warren A I."/>
            <person name="Generalovic N T."/>
            <person name="Byers J.R.P. K."/>
            <person name="Montejo-Kovacevich G."/>
            <person name="Yen C E."/>
        </authorList>
    </citation>
    <scope>NUCLEOTIDE SEQUENCE [LARGE SCALE GENOMIC DNA]</scope>
</reference>
<dbReference type="OMA" id="EHWSEDY"/>
<dbReference type="GO" id="GO:0008270">
    <property type="term" value="F:zinc ion binding"/>
    <property type="evidence" value="ECO:0007669"/>
    <property type="project" value="InterPro"/>
</dbReference>
<dbReference type="AlphaFoldDB" id="A0A7R8UJZ8"/>
<evidence type="ECO:0000256" key="6">
    <source>
        <dbReference type="SAM" id="SignalP"/>
    </source>
</evidence>
<comment type="similarity">
    <text evidence="1">Belongs to the alpha-carbonic anhydrase family.</text>
</comment>
<dbReference type="GO" id="GO:0005737">
    <property type="term" value="C:cytoplasm"/>
    <property type="evidence" value="ECO:0007669"/>
    <property type="project" value="TreeGrafter"/>
</dbReference>
<keyword evidence="9" id="KW-1185">Reference proteome</keyword>
<evidence type="ECO:0000256" key="1">
    <source>
        <dbReference type="ARBA" id="ARBA00010718"/>
    </source>
</evidence>
<dbReference type="InterPro" id="IPR023561">
    <property type="entry name" value="Carbonic_anhydrase_a-class"/>
</dbReference>
<dbReference type="FunFam" id="3.10.200.10:FF:000003">
    <property type="entry name" value="Carbonic anhydrase 12"/>
    <property type="match status" value="1"/>
</dbReference>
<dbReference type="SMART" id="SM01057">
    <property type="entry name" value="Carb_anhydrase"/>
    <property type="match status" value="1"/>
</dbReference>
<dbReference type="PROSITE" id="PS51144">
    <property type="entry name" value="ALPHA_CA_2"/>
    <property type="match status" value="1"/>
</dbReference>
<keyword evidence="6" id="KW-0732">Signal</keyword>
<dbReference type="EMBL" id="LR899010">
    <property type="protein sequence ID" value="CAD7082262.1"/>
    <property type="molecule type" value="Genomic_DNA"/>
</dbReference>
<dbReference type="InParanoid" id="A0A7R8UJZ8"/>
<gene>
    <name evidence="8" type="ORF">HERILL_LOCUS5311</name>
</gene>
<organism evidence="8 9">
    <name type="scientific">Hermetia illucens</name>
    <name type="common">Black soldier fly</name>
    <dbReference type="NCBI Taxonomy" id="343691"/>
    <lineage>
        <taxon>Eukaryota</taxon>
        <taxon>Metazoa</taxon>
        <taxon>Ecdysozoa</taxon>
        <taxon>Arthropoda</taxon>
        <taxon>Hexapoda</taxon>
        <taxon>Insecta</taxon>
        <taxon>Pterygota</taxon>
        <taxon>Neoptera</taxon>
        <taxon>Endopterygota</taxon>
        <taxon>Diptera</taxon>
        <taxon>Brachycera</taxon>
        <taxon>Stratiomyomorpha</taxon>
        <taxon>Stratiomyidae</taxon>
        <taxon>Hermetiinae</taxon>
        <taxon>Hermetia</taxon>
    </lineage>
</organism>
<sequence>MLNRRGQQFLIIALILISDLRRISCQDFTYDGPLGPMHWGEQYNGCDGKYQSPINIDPKFVNKVSLPPLSFSGFKTSPASAKITNNGHTAMVTMDFKEKATVTGGPLDGEYEFVQLHFHWGDHDGYGSESLIDHKSFPVELHMVFYKTKYDSFTNALDHPNGVTVLASLFEVAPDPNPNFEELTILVNDIVKPDTEREFLNPPNLLEFLSPDLIHYYTYNGSLTTPPCSEGVTWIDFATPISISSNQIASFRRIRDHHGLLLKHNSRPIQPLNGRTVLFNTEPNDIESDKNKYDINDIRYDLQDLDKAESKYEKHTNSGKNYSQTIHGANKLVTLLYVLIISLIIRE</sequence>
<dbReference type="FunCoup" id="A0A7R8UJZ8">
    <property type="interactions" value="12"/>
</dbReference>
<name>A0A7R8UJZ8_HERIL</name>
<keyword evidence="4" id="KW-0862">Zinc</keyword>
<feature type="domain" description="Alpha-carbonic anhydrase" evidence="7">
    <location>
        <begin position="26"/>
        <end position="281"/>
    </location>
</feature>
<accession>A0A7R8UJZ8</accession>
<dbReference type="GO" id="GO:0004089">
    <property type="term" value="F:carbonate dehydratase activity"/>
    <property type="evidence" value="ECO:0007669"/>
    <property type="project" value="UniProtKB-EC"/>
</dbReference>
<evidence type="ECO:0000259" key="7">
    <source>
        <dbReference type="PROSITE" id="PS51144"/>
    </source>
</evidence>
<dbReference type="SUPFAM" id="SSF51069">
    <property type="entry name" value="Carbonic anhydrase"/>
    <property type="match status" value="1"/>
</dbReference>
<feature type="signal peptide" evidence="6">
    <location>
        <begin position="1"/>
        <end position="25"/>
    </location>
</feature>
<evidence type="ECO:0000256" key="5">
    <source>
        <dbReference type="ARBA" id="ARBA00023180"/>
    </source>
</evidence>
<dbReference type="Pfam" id="PF00194">
    <property type="entry name" value="Carb_anhydrase"/>
    <property type="match status" value="1"/>
</dbReference>
<keyword evidence="3" id="KW-0479">Metal-binding</keyword>
<dbReference type="InterPro" id="IPR001148">
    <property type="entry name" value="CA_dom"/>
</dbReference>
<evidence type="ECO:0000313" key="8">
    <source>
        <dbReference type="EMBL" id="CAD7082262.1"/>
    </source>
</evidence>
<evidence type="ECO:0000256" key="4">
    <source>
        <dbReference type="ARBA" id="ARBA00022833"/>
    </source>
</evidence>
<dbReference type="Gene3D" id="3.10.200.10">
    <property type="entry name" value="Alpha carbonic anhydrase"/>
    <property type="match status" value="1"/>
</dbReference>
<protein>
    <recommendedName>
        <fullName evidence="2">carbonic anhydrase</fullName>
        <ecNumber evidence="2">4.2.1.1</ecNumber>
    </recommendedName>
</protein>
<dbReference type="Proteomes" id="UP000594454">
    <property type="component" value="Chromosome 2"/>
</dbReference>
<dbReference type="EC" id="4.2.1.1" evidence="2"/>
<dbReference type="InterPro" id="IPR036398">
    <property type="entry name" value="CA_dom_sf"/>
</dbReference>
<evidence type="ECO:0000256" key="2">
    <source>
        <dbReference type="ARBA" id="ARBA00012925"/>
    </source>
</evidence>
<dbReference type="PANTHER" id="PTHR18952:SF124">
    <property type="entry name" value="CARBONIC ANHYDRASE 7"/>
    <property type="match status" value="1"/>
</dbReference>
<dbReference type="OrthoDB" id="429145at2759"/>
<evidence type="ECO:0000313" key="9">
    <source>
        <dbReference type="Proteomes" id="UP000594454"/>
    </source>
</evidence>
<dbReference type="CDD" id="cd00326">
    <property type="entry name" value="alpha_CA"/>
    <property type="match status" value="1"/>
</dbReference>
<feature type="chain" id="PRO_5031452291" description="carbonic anhydrase" evidence="6">
    <location>
        <begin position="26"/>
        <end position="347"/>
    </location>
</feature>
<evidence type="ECO:0000256" key="3">
    <source>
        <dbReference type="ARBA" id="ARBA00022723"/>
    </source>
</evidence>
<dbReference type="PANTHER" id="PTHR18952">
    <property type="entry name" value="CARBONIC ANHYDRASE"/>
    <property type="match status" value="1"/>
</dbReference>
<proteinExistence type="inferred from homology"/>